<gene>
    <name evidence="2" type="ORF">BKM31_17110</name>
</gene>
<dbReference type="AlphaFoldDB" id="A0A1U9ZYD5"/>
<dbReference type="Proteomes" id="UP000190797">
    <property type="component" value="Chromosome"/>
</dbReference>
<organism evidence="2 3">
    <name type="scientific">[Actinomadura] parvosata subsp. kistnae</name>
    <dbReference type="NCBI Taxonomy" id="1909395"/>
    <lineage>
        <taxon>Bacteria</taxon>
        <taxon>Bacillati</taxon>
        <taxon>Actinomycetota</taxon>
        <taxon>Actinomycetes</taxon>
        <taxon>Streptosporangiales</taxon>
        <taxon>Streptosporangiaceae</taxon>
        <taxon>Nonomuraea</taxon>
    </lineage>
</organism>
<keyword evidence="1" id="KW-0472">Membrane</keyword>
<keyword evidence="1" id="KW-0812">Transmembrane</keyword>
<reference evidence="3" key="1">
    <citation type="journal article" date="2017" name="Med. Chem. Commun.">
        <title>Nonomuraea sp. ATCC 55076 harbours the largest actinomycete chromosome to date and the kistamicin biosynthetic gene cluster.</title>
        <authorList>
            <person name="Nazari B."/>
            <person name="Forneris C.C."/>
            <person name="Gibson M.I."/>
            <person name="Moon K."/>
            <person name="Schramma K.R."/>
            <person name="Seyedsayamdost M.R."/>
        </authorList>
    </citation>
    <scope>NUCLEOTIDE SEQUENCE [LARGE SCALE GENOMIC DNA]</scope>
    <source>
        <strain evidence="3">ATCC 55076</strain>
    </source>
</reference>
<keyword evidence="3" id="KW-1185">Reference proteome</keyword>
<accession>A0A1U9ZYD5</accession>
<sequence length="61" mass="6486">MFCFRLRLPGMGVGVLIIVIVFSVTLLRLGYPPEVALALVAGIVAVAVKAARRLVPRPADV</sequence>
<keyword evidence="1" id="KW-1133">Transmembrane helix</keyword>
<evidence type="ECO:0000256" key="1">
    <source>
        <dbReference type="SAM" id="Phobius"/>
    </source>
</evidence>
<dbReference type="EMBL" id="CP017717">
    <property type="protein sequence ID" value="AQZ62954.1"/>
    <property type="molecule type" value="Genomic_DNA"/>
</dbReference>
<protein>
    <submittedName>
        <fullName evidence="2">Uncharacterized protein</fullName>
    </submittedName>
</protein>
<proteinExistence type="predicted"/>
<feature type="transmembrane region" description="Helical" evidence="1">
    <location>
        <begin position="12"/>
        <end position="29"/>
    </location>
</feature>
<name>A0A1U9ZYD5_9ACTN</name>
<evidence type="ECO:0000313" key="3">
    <source>
        <dbReference type="Proteomes" id="UP000190797"/>
    </source>
</evidence>
<feature type="transmembrane region" description="Helical" evidence="1">
    <location>
        <begin position="35"/>
        <end position="55"/>
    </location>
</feature>
<evidence type="ECO:0000313" key="2">
    <source>
        <dbReference type="EMBL" id="AQZ62954.1"/>
    </source>
</evidence>
<dbReference type="KEGG" id="noa:BKM31_17110"/>